<dbReference type="InterPro" id="IPR007219">
    <property type="entry name" value="XnlR_reg_dom"/>
</dbReference>
<dbReference type="GO" id="GO:0000981">
    <property type="term" value="F:DNA-binding transcription factor activity, RNA polymerase II-specific"/>
    <property type="evidence" value="ECO:0007669"/>
    <property type="project" value="InterPro"/>
</dbReference>
<protein>
    <submittedName>
        <fullName evidence="7">Fungal-specific transcription factor domain-containing protein</fullName>
    </submittedName>
</protein>
<evidence type="ECO:0000256" key="3">
    <source>
        <dbReference type="ARBA" id="ARBA00023163"/>
    </source>
</evidence>
<dbReference type="GO" id="GO:0000435">
    <property type="term" value="P:positive regulation of transcription from RNA polymerase II promoter by galactose"/>
    <property type="evidence" value="ECO:0007669"/>
    <property type="project" value="TreeGrafter"/>
</dbReference>
<keyword evidence="3" id="KW-0804">Transcription</keyword>
<dbReference type="GO" id="GO:0000978">
    <property type="term" value="F:RNA polymerase II cis-regulatory region sequence-specific DNA binding"/>
    <property type="evidence" value="ECO:0007669"/>
    <property type="project" value="TreeGrafter"/>
</dbReference>
<dbReference type="EMBL" id="JAGMUV010000031">
    <property type="protein sequence ID" value="KAH7114822.1"/>
    <property type="molecule type" value="Genomic_DNA"/>
</dbReference>
<feature type="compositionally biased region" description="Basic and acidic residues" evidence="5">
    <location>
        <begin position="14"/>
        <end position="23"/>
    </location>
</feature>
<dbReference type="GO" id="GO:0008270">
    <property type="term" value="F:zinc ion binding"/>
    <property type="evidence" value="ECO:0007669"/>
    <property type="project" value="InterPro"/>
</dbReference>
<feature type="non-terminal residue" evidence="7">
    <location>
        <position position="1"/>
    </location>
</feature>
<dbReference type="PROSITE" id="PS50048">
    <property type="entry name" value="ZN2_CY6_FUNGAL_2"/>
    <property type="match status" value="1"/>
</dbReference>
<dbReference type="CDD" id="cd00067">
    <property type="entry name" value="GAL4"/>
    <property type="match status" value="1"/>
</dbReference>
<dbReference type="OrthoDB" id="2571985at2759"/>
<dbReference type="Proteomes" id="UP000738349">
    <property type="component" value="Unassembled WGS sequence"/>
</dbReference>
<dbReference type="Gene3D" id="4.10.240.10">
    <property type="entry name" value="Zn(2)-C6 fungal-type DNA-binding domain"/>
    <property type="match status" value="1"/>
</dbReference>
<feature type="region of interest" description="Disordered" evidence="5">
    <location>
        <begin position="92"/>
        <end position="152"/>
    </location>
</feature>
<dbReference type="SMART" id="SM00066">
    <property type="entry name" value="GAL4"/>
    <property type="match status" value="1"/>
</dbReference>
<keyword evidence="2" id="KW-0805">Transcription regulation</keyword>
<dbReference type="AlphaFoldDB" id="A0A9P9D9D8"/>
<evidence type="ECO:0000313" key="8">
    <source>
        <dbReference type="Proteomes" id="UP000738349"/>
    </source>
</evidence>
<evidence type="ECO:0000256" key="5">
    <source>
        <dbReference type="SAM" id="MobiDB-lite"/>
    </source>
</evidence>
<dbReference type="PANTHER" id="PTHR47424">
    <property type="entry name" value="REGULATORY PROTEIN GAL4"/>
    <property type="match status" value="1"/>
</dbReference>
<organism evidence="7 8">
    <name type="scientific">Dactylonectria macrodidyma</name>
    <dbReference type="NCBI Taxonomy" id="307937"/>
    <lineage>
        <taxon>Eukaryota</taxon>
        <taxon>Fungi</taxon>
        <taxon>Dikarya</taxon>
        <taxon>Ascomycota</taxon>
        <taxon>Pezizomycotina</taxon>
        <taxon>Sordariomycetes</taxon>
        <taxon>Hypocreomycetidae</taxon>
        <taxon>Hypocreales</taxon>
        <taxon>Nectriaceae</taxon>
        <taxon>Dactylonectria</taxon>
    </lineage>
</organism>
<dbReference type="CDD" id="cd12148">
    <property type="entry name" value="fungal_TF_MHR"/>
    <property type="match status" value="1"/>
</dbReference>
<dbReference type="GO" id="GO:0005634">
    <property type="term" value="C:nucleus"/>
    <property type="evidence" value="ECO:0007669"/>
    <property type="project" value="TreeGrafter"/>
</dbReference>
<reference evidence="7" key="1">
    <citation type="journal article" date="2021" name="Nat. Commun.">
        <title>Genetic determinants of endophytism in the Arabidopsis root mycobiome.</title>
        <authorList>
            <person name="Mesny F."/>
            <person name="Miyauchi S."/>
            <person name="Thiergart T."/>
            <person name="Pickel B."/>
            <person name="Atanasova L."/>
            <person name="Karlsson M."/>
            <person name="Huettel B."/>
            <person name="Barry K.W."/>
            <person name="Haridas S."/>
            <person name="Chen C."/>
            <person name="Bauer D."/>
            <person name="Andreopoulos W."/>
            <person name="Pangilinan J."/>
            <person name="LaButti K."/>
            <person name="Riley R."/>
            <person name="Lipzen A."/>
            <person name="Clum A."/>
            <person name="Drula E."/>
            <person name="Henrissat B."/>
            <person name="Kohler A."/>
            <person name="Grigoriev I.V."/>
            <person name="Martin F.M."/>
            <person name="Hacquard S."/>
        </authorList>
    </citation>
    <scope>NUCLEOTIDE SEQUENCE</scope>
    <source>
        <strain evidence="7">MPI-CAGE-AT-0147</strain>
    </source>
</reference>
<evidence type="ECO:0000256" key="2">
    <source>
        <dbReference type="ARBA" id="ARBA00023015"/>
    </source>
</evidence>
<evidence type="ECO:0000259" key="6">
    <source>
        <dbReference type="PROSITE" id="PS50048"/>
    </source>
</evidence>
<feature type="domain" description="Zn(2)-C6 fungal-type" evidence="6">
    <location>
        <begin position="36"/>
        <end position="65"/>
    </location>
</feature>
<feature type="region of interest" description="Disordered" evidence="5">
    <location>
        <begin position="1"/>
        <end position="29"/>
    </location>
</feature>
<comment type="caution">
    <text evidence="7">The sequence shown here is derived from an EMBL/GenBank/DDBJ whole genome shotgun (WGS) entry which is preliminary data.</text>
</comment>
<evidence type="ECO:0000256" key="1">
    <source>
        <dbReference type="ARBA" id="ARBA00022723"/>
    </source>
</evidence>
<keyword evidence="4" id="KW-0539">Nucleus</keyword>
<dbReference type="PROSITE" id="PS00463">
    <property type="entry name" value="ZN2_CY6_FUNGAL_1"/>
    <property type="match status" value="1"/>
</dbReference>
<dbReference type="InterPro" id="IPR036864">
    <property type="entry name" value="Zn2-C6_fun-type_DNA-bd_sf"/>
</dbReference>
<feature type="compositionally biased region" description="Polar residues" evidence="5">
    <location>
        <begin position="129"/>
        <end position="140"/>
    </location>
</feature>
<dbReference type="InterPro" id="IPR001138">
    <property type="entry name" value="Zn2Cys6_DnaBD"/>
</dbReference>
<dbReference type="PANTHER" id="PTHR47424:SF15">
    <property type="entry name" value="ZN(II)2CYS6 TRANSCRIPTION FACTOR (EUROFUNG)"/>
    <property type="match status" value="1"/>
</dbReference>
<accession>A0A9P9D9D8</accession>
<name>A0A9P9D9D8_9HYPO</name>
<dbReference type="SMART" id="SM00906">
    <property type="entry name" value="Fungal_trans"/>
    <property type="match status" value="1"/>
</dbReference>
<keyword evidence="1" id="KW-0479">Metal-binding</keyword>
<proteinExistence type="predicted"/>
<keyword evidence="8" id="KW-1185">Reference proteome</keyword>
<evidence type="ECO:0000313" key="7">
    <source>
        <dbReference type="EMBL" id="KAH7114822.1"/>
    </source>
</evidence>
<gene>
    <name evidence="7" type="ORF">EDB81DRAFT_702369</name>
</gene>
<evidence type="ECO:0000256" key="4">
    <source>
        <dbReference type="ARBA" id="ARBA00023242"/>
    </source>
</evidence>
<dbReference type="InterPro" id="IPR051127">
    <property type="entry name" value="Fungal_SecMet_Regulators"/>
</dbReference>
<feature type="compositionally biased region" description="Polar residues" evidence="5">
    <location>
        <begin position="1"/>
        <end position="13"/>
    </location>
</feature>
<dbReference type="SUPFAM" id="SSF57701">
    <property type="entry name" value="Zn2/Cys6 DNA-binding domain"/>
    <property type="match status" value="1"/>
</dbReference>
<dbReference type="Pfam" id="PF04082">
    <property type="entry name" value="Fungal_trans"/>
    <property type="match status" value="1"/>
</dbReference>
<dbReference type="Pfam" id="PF00172">
    <property type="entry name" value="Zn_clus"/>
    <property type="match status" value="1"/>
</dbReference>
<sequence>MNPSPVQSRNQSRIMDRPNEIQKPRQKTRRPRAVLACELCRTKKNKCDEANPCSYCRQRNVECTYRGSNGSILNKRRFTPEYVRQLEEQVKTLRSSSDAPSVLPAPTPGTVLTPGAFSDPASPKATPSVDASSLHGSIGQNRDWGYQVPSPSCSSKQSAQEISSVNMHTRSVEFYGSSSSVALLSRVQRNEDREMFLPAKEQESGSIVSNLHNPRFSPSMMDGIQQSINANPTPPTPGVSRHYHKCSVFLHSFFSSNHYIHPILEKHRLLQKCEQLWSGTDASRSSSFIALYYSILSLGALISVREEEPIDGITNRQWSRKFFDESLSHCYRMGMVTDLEMVQCYFFLAKICHNELNPHWAYMYVGQAVRTALAIGINREPPAHLQRDVESVKAESRTWWGLYSLEMEMSFAMGRPDTLGSDLYHDRRLPVTYESMESGTVPYQPELLEPPHCAIIKYMVDFSRITRALCLGIYLSDLSLPELLARANQLEQDLNRWVDSVPEAIRPSRIFSRKTSLKSVKDAQYAKRQRLVMTIRYHNLRIMMFGSLLINSSPGDRASVSCSEGIQKCLDSAKQTIDIIYHVYQHHDFFRTWFYNITYISFATSIILVYLGQGASDSEVQSLSGFIEMAVEILDTMDECVVATKGAAIIQHALAQAQDKSASRINDGARRDGALPFNHQWGPLTLIDEVFDANLMFDTGAWDDMEALLRFLGGPVSGELMEDENGEAQLVGQ</sequence>
<dbReference type="GO" id="GO:0006351">
    <property type="term" value="P:DNA-templated transcription"/>
    <property type="evidence" value="ECO:0007669"/>
    <property type="project" value="InterPro"/>
</dbReference>